<dbReference type="AlphaFoldDB" id="A0A0S7WI26"/>
<evidence type="ECO:0000256" key="5">
    <source>
        <dbReference type="ARBA" id="ARBA00022691"/>
    </source>
</evidence>
<evidence type="ECO:0000256" key="2">
    <source>
        <dbReference type="ARBA" id="ARBA00022552"/>
    </source>
</evidence>
<comment type="catalytic activity">
    <reaction evidence="6">
        <text>cytidine(1402) in 16S rRNA + S-adenosyl-L-methionine = N(4)-methylcytidine(1402) in 16S rRNA + S-adenosyl-L-homocysteine + H(+)</text>
        <dbReference type="Rhea" id="RHEA:42928"/>
        <dbReference type="Rhea" id="RHEA-COMP:10286"/>
        <dbReference type="Rhea" id="RHEA-COMP:10287"/>
        <dbReference type="ChEBI" id="CHEBI:15378"/>
        <dbReference type="ChEBI" id="CHEBI:57856"/>
        <dbReference type="ChEBI" id="CHEBI:59789"/>
        <dbReference type="ChEBI" id="CHEBI:74506"/>
        <dbReference type="ChEBI" id="CHEBI:82748"/>
        <dbReference type="EC" id="2.1.1.199"/>
    </reaction>
</comment>
<dbReference type="PANTHER" id="PTHR11265">
    <property type="entry name" value="S-ADENOSYL-METHYLTRANSFERASE MRAW"/>
    <property type="match status" value="1"/>
</dbReference>
<dbReference type="PIRSF" id="PIRSF004486">
    <property type="entry name" value="MraW"/>
    <property type="match status" value="1"/>
</dbReference>
<organism evidence="7 8">
    <name type="scientific">candidate division TA06 bacterium DG_26</name>
    <dbReference type="NCBI Taxonomy" id="1703771"/>
    <lineage>
        <taxon>Bacteria</taxon>
        <taxon>Bacteria division TA06</taxon>
    </lineage>
</organism>
<dbReference type="GO" id="GO:0005737">
    <property type="term" value="C:cytoplasm"/>
    <property type="evidence" value="ECO:0007669"/>
    <property type="project" value="UniProtKB-SubCell"/>
</dbReference>
<dbReference type="PANTHER" id="PTHR11265:SF0">
    <property type="entry name" value="12S RRNA N4-METHYLCYTIDINE METHYLTRANSFERASE"/>
    <property type="match status" value="1"/>
</dbReference>
<feature type="binding site" evidence="6">
    <location>
        <position position="104"/>
    </location>
    <ligand>
        <name>S-adenosyl-L-methionine</name>
        <dbReference type="ChEBI" id="CHEBI:59789"/>
    </ligand>
</feature>
<protein>
    <recommendedName>
        <fullName evidence="6">Ribosomal RNA small subunit methyltransferase H</fullName>
        <ecNumber evidence="6">2.1.1.199</ecNumber>
    </recommendedName>
    <alternativeName>
        <fullName evidence="6">16S rRNA m(4)C1402 methyltransferase</fullName>
    </alternativeName>
    <alternativeName>
        <fullName evidence="6">rRNA (cytosine-N(4)-)-methyltransferase RsmH</fullName>
    </alternativeName>
</protein>
<comment type="similarity">
    <text evidence="1 6">Belongs to the methyltransferase superfamily. RsmH family.</text>
</comment>
<feature type="binding site" evidence="6">
    <location>
        <position position="97"/>
    </location>
    <ligand>
        <name>S-adenosyl-L-methionine</name>
        <dbReference type="ChEBI" id="CHEBI:59789"/>
    </ligand>
</feature>
<dbReference type="Gene3D" id="1.10.150.170">
    <property type="entry name" value="Putative methyltransferase TM0872, insert domain"/>
    <property type="match status" value="1"/>
</dbReference>
<dbReference type="PATRIC" id="fig|1703771.3.peg.1637"/>
<keyword evidence="3 6" id="KW-0489">Methyltransferase</keyword>
<evidence type="ECO:0000313" key="8">
    <source>
        <dbReference type="Proteomes" id="UP000051124"/>
    </source>
</evidence>
<dbReference type="GO" id="GO:0070475">
    <property type="term" value="P:rRNA base methylation"/>
    <property type="evidence" value="ECO:0007669"/>
    <property type="project" value="UniProtKB-UniRule"/>
</dbReference>
<feature type="binding site" evidence="6">
    <location>
        <position position="54"/>
    </location>
    <ligand>
        <name>S-adenosyl-L-methionine</name>
        <dbReference type="ChEBI" id="CHEBI:59789"/>
    </ligand>
</feature>
<dbReference type="SUPFAM" id="SSF81799">
    <property type="entry name" value="Putative methyltransferase TM0872, insert domain"/>
    <property type="match status" value="1"/>
</dbReference>
<reference evidence="7 8" key="1">
    <citation type="journal article" date="2015" name="Microbiome">
        <title>Genomic resolution of linkages in carbon, nitrogen, and sulfur cycling among widespread estuary sediment bacteria.</title>
        <authorList>
            <person name="Baker B.J."/>
            <person name="Lazar C.S."/>
            <person name="Teske A.P."/>
            <person name="Dick G.J."/>
        </authorList>
    </citation>
    <scope>NUCLEOTIDE SEQUENCE [LARGE SCALE GENOMIC DNA]</scope>
    <source>
        <strain evidence="7">DG_26</strain>
    </source>
</reference>
<keyword evidence="4 6" id="KW-0808">Transferase</keyword>
<comment type="function">
    <text evidence="6">Specifically methylates the N4 position of cytidine in position 1402 (C1402) of 16S rRNA.</text>
</comment>
<proteinExistence type="inferred from homology"/>
<dbReference type="EC" id="2.1.1.199" evidence="6"/>
<evidence type="ECO:0000256" key="3">
    <source>
        <dbReference type="ARBA" id="ARBA00022603"/>
    </source>
</evidence>
<accession>A0A0S7WI26</accession>
<dbReference type="EMBL" id="LIZT01000042">
    <property type="protein sequence ID" value="KPJ49794.1"/>
    <property type="molecule type" value="Genomic_DNA"/>
</dbReference>
<evidence type="ECO:0000256" key="6">
    <source>
        <dbReference type="HAMAP-Rule" id="MF_01007"/>
    </source>
</evidence>
<dbReference type="Gene3D" id="3.40.50.150">
    <property type="entry name" value="Vaccinia Virus protein VP39"/>
    <property type="match status" value="1"/>
</dbReference>
<dbReference type="GO" id="GO:0071424">
    <property type="term" value="F:rRNA (cytosine-N4-)-methyltransferase activity"/>
    <property type="evidence" value="ECO:0007669"/>
    <property type="project" value="UniProtKB-UniRule"/>
</dbReference>
<dbReference type="NCBIfam" id="TIGR00006">
    <property type="entry name" value="16S rRNA (cytosine(1402)-N(4))-methyltransferase RsmH"/>
    <property type="match status" value="1"/>
</dbReference>
<gene>
    <name evidence="6" type="primary">rsmH</name>
    <name evidence="7" type="ORF">AMJ40_04720</name>
</gene>
<keyword evidence="2 6" id="KW-0698">rRNA processing</keyword>
<evidence type="ECO:0000256" key="1">
    <source>
        <dbReference type="ARBA" id="ARBA00010396"/>
    </source>
</evidence>
<evidence type="ECO:0000256" key="4">
    <source>
        <dbReference type="ARBA" id="ARBA00022679"/>
    </source>
</evidence>
<keyword evidence="6" id="KW-0963">Cytoplasm</keyword>
<dbReference type="InterPro" id="IPR023397">
    <property type="entry name" value="SAM-dep_MeTrfase_MraW_recog"/>
</dbReference>
<dbReference type="SUPFAM" id="SSF53335">
    <property type="entry name" value="S-adenosyl-L-methionine-dependent methyltransferases"/>
    <property type="match status" value="1"/>
</dbReference>
<sequence>MHVDFHTPVMVEEVLAGLDCQPGDTVVDATLGSGGHALAILNRIGQSGLLIGIDKDENAIALASKRLHAFKNVTIHRMDWRGMEGSLNVKADGFLMDVGLASFQIEDASRGFSYALDGPLDMRFDQQSPITAVALVNDLSERELGDILRSYGEEKYAKRIARDIIRERARQPIERTSHLARIVRGAVRGNPKKSLARCFQAFRIAVNGELDALRTAVEYGIQILRPKGRICTITYHSLEDRIVKTLFREADNSILNVLTRKPLTPSRHEVMENPKARSAKLRTAEKKDG</sequence>
<dbReference type="InterPro" id="IPR002903">
    <property type="entry name" value="RsmH"/>
</dbReference>
<dbReference type="InterPro" id="IPR029063">
    <property type="entry name" value="SAM-dependent_MTases_sf"/>
</dbReference>
<name>A0A0S7WI26_UNCT6</name>
<dbReference type="Pfam" id="PF01795">
    <property type="entry name" value="Methyltransf_5"/>
    <property type="match status" value="1"/>
</dbReference>
<evidence type="ECO:0000313" key="7">
    <source>
        <dbReference type="EMBL" id="KPJ49794.1"/>
    </source>
</evidence>
<dbReference type="Proteomes" id="UP000051124">
    <property type="component" value="Unassembled WGS sequence"/>
</dbReference>
<comment type="caution">
    <text evidence="7">The sequence shown here is derived from an EMBL/GenBank/DDBJ whole genome shotgun (WGS) entry which is preliminary data.</text>
</comment>
<comment type="subcellular location">
    <subcellularLocation>
        <location evidence="6">Cytoplasm</location>
    </subcellularLocation>
</comment>
<keyword evidence="5 6" id="KW-0949">S-adenosyl-L-methionine</keyword>
<dbReference type="HAMAP" id="MF_01007">
    <property type="entry name" value="16SrRNA_methyltr_H"/>
    <property type="match status" value="1"/>
</dbReference>
<feature type="binding site" evidence="6">
    <location>
        <begin position="34"/>
        <end position="36"/>
    </location>
    <ligand>
        <name>S-adenosyl-L-methionine</name>
        <dbReference type="ChEBI" id="CHEBI:59789"/>
    </ligand>
</feature>
<comment type="caution">
    <text evidence="6">Lacks conserved residue(s) required for the propagation of feature annotation.</text>
</comment>